<accession>A0A0C9ZUR5</accession>
<gene>
    <name evidence="7" type="ORF">CY34DRAFT_18577</name>
</gene>
<keyword evidence="2" id="KW-0479">Metal-binding</keyword>
<dbReference type="PANTHER" id="PTHR30468">
    <property type="entry name" value="ALPHA-KETOGLUTARATE-DEPENDENT SULFONATE DIOXYGENASE"/>
    <property type="match status" value="1"/>
</dbReference>
<reference evidence="8" key="2">
    <citation type="submission" date="2015-01" db="EMBL/GenBank/DDBJ databases">
        <title>Evolutionary Origins and Diversification of the Mycorrhizal Mutualists.</title>
        <authorList>
            <consortium name="DOE Joint Genome Institute"/>
            <consortium name="Mycorrhizal Genomics Consortium"/>
            <person name="Kohler A."/>
            <person name="Kuo A."/>
            <person name="Nagy L.G."/>
            <person name="Floudas D."/>
            <person name="Copeland A."/>
            <person name="Barry K.W."/>
            <person name="Cichocki N."/>
            <person name="Veneault-Fourrey C."/>
            <person name="LaButti K."/>
            <person name="Lindquist E.A."/>
            <person name="Lipzen A."/>
            <person name="Lundell T."/>
            <person name="Morin E."/>
            <person name="Murat C."/>
            <person name="Riley R."/>
            <person name="Ohm R."/>
            <person name="Sun H."/>
            <person name="Tunlid A."/>
            <person name="Henrissat B."/>
            <person name="Grigoriev I.V."/>
            <person name="Hibbett D.S."/>
            <person name="Martin F."/>
        </authorList>
    </citation>
    <scope>NUCLEOTIDE SEQUENCE [LARGE SCALE GENOMIC DNA]</scope>
    <source>
        <strain evidence="8">UH-Slu-Lm8-n1</strain>
    </source>
</reference>
<dbReference type="HOGENOM" id="CLU_1129706_0_0_1"/>
<dbReference type="Gene3D" id="3.60.130.10">
    <property type="entry name" value="Clavaminate synthase-like"/>
    <property type="match status" value="1"/>
</dbReference>
<dbReference type="PANTHER" id="PTHR30468:SF31">
    <property type="entry name" value="ALPHA-KETOGLUTARATE-DEPENDENT SULFONATE DIOXYGENASE-RELATED"/>
    <property type="match status" value="1"/>
</dbReference>
<comment type="similarity">
    <text evidence="1">Belongs to the TfdA dioxygenase family.</text>
</comment>
<reference evidence="7 8" key="1">
    <citation type="submission" date="2014-04" db="EMBL/GenBank/DDBJ databases">
        <authorList>
            <consortium name="DOE Joint Genome Institute"/>
            <person name="Kuo A."/>
            <person name="Ruytinx J."/>
            <person name="Rineau F."/>
            <person name="Colpaert J."/>
            <person name="Kohler A."/>
            <person name="Nagy L.G."/>
            <person name="Floudas D."/>
            <person name="Copeland A."/>
            <person name="Barry K.W."/>
            <person name="Cichocki N."/>
            <person name="Veneault-Fourrey C."/>
            <person name="LaButti K."/>
            <person name="Lindquist E.A."/>
            <person name="Lipzen A."/>
            <person name="Lundell T."/>
            <person name="Morin E."/>
            <person name="Murat C."/>
            <person name="Sun H."/>
            <person name="Tunlid A."/>
            <person name="Henrissat B."/>
            <person name="Grigoriev I.V."/>
            <person name="Hibbett D.S."/>
            <person name="Martin F."/>
            <person name="Nordberg H.P."/>
            <person name="Cantor M.N."/>
            <person name="Hua S.X."/>
        </authorList>
    </citation>
    <scope>NUCLEOTIDE SEQUENCE [LARGE SCALE GENOMIC DNA]</scope>
    <source>
        <strain evidence="7 8">UH-Slu-Lm8-n1</strain>
    </source>
</reference>
<sequence>MLLAGLTNTPLAAVRDLEHSVHKQLDILDPFISTQQPPTLENKDLKRFTVIIYNDAARCPDASVFSKIEFWHSDMPYEIQLPSTTSLKVITGPEYGGDTLVSSDMVAQAEKSRAAGLHVRRNRNRTPCRRVNTATSRKSVHANPGSTRRILGIPKPEPKTSYSIRSPIMLTSKCASTGSRIQLHSGVTWSVLFLLNEERELHLMAKKPKSDQDYERRTGKVAKDRQIEIWKEQGIEEGSVSGTRVQ</sequence>
<evidence type="ECO:0000313" key="7">
    <source>
        <dbReference type="EMBL" id="KIK33121.1"/>
    </source>
</evidence>
<dbReference type="InParanoid" id="A0A0C9ZUR5"/>
<evidence type="ECO:0000313" key="8">
    <source>
        <dbReference type="Proteomes" id="UP000054485"/>
    </source>
</evidence>
<protein>
    <submittedName>
        <fullName evidence="7">Uncharacterized protein</fullName>
    </submittedName>
</protein>
<dbReference type="STRING" id="930992.A0A0C9ZUR5"/>
<name>A0A0C9ZUR5_9AGAM</name>
<proteinExistence type="inferred from homology"/>
<evidence type="ECO:0000256" key="4">
    <source>
        <dbReference type="ARBA" id="ARBA00023002"/>
    </source>
</evidence>
<evidence type="ECO:0000256" key="2">
    <source>
        <dbReference type="ARBA" id="ARBA00022723"/>
    </source>
</evidence>
<dbReference type="Proteomes" id="UP000054485">
    <property type="component" value="Unassembled WGS sequence"/>
</dbReference>
<feature type="region of interest" description="Disordered" evidence="6">
    <location>
        <begin position="134"/>
        <end position="157"/>
    </location>
</feature>
<dbReference type="EMBL" id="KN836019">
    <property type="protein sequence ID" value="KIK33121.1"/>
    <property type="molecule type" value="Genomic_DNA"/>
</dbReference>
<keyword evidence="5" id="KW-0408">Iron</keyword>
<evidence type="ECO:0000256" key="5">
    <source>
        <dbReference type="ARBA" id="ARBA00023004"/>
    </source>
</evidence>
<evidence type="ECO:0000256" key="3">
    <source>
        <dbReference type="ARBA" id="ARBA00022964"/>
    </source>
</evidence>
<dbReference type="InterPro" id="IPR051323">
    <property type="entry name" value="AtsK-like"/>
</dbReference>
<dbReference type="SUPFAM" id="SSF51197">
    <property type="entry name" value="Clavaminate synthase-like"/>
    <property type="match status" value="1"/>
</dbReference>
<keyword evidence="8" id="KW-1185">Reference proteome</keyword>
<dbReference type="AlphaFoldDB" id="A0A0C9ZUR5"/>
<dbReference type="GO" id="GO:0046872">
    <property type="term" value="F:metal ion binding"/>
    <property type="evidence" value="ECO:0007669"/>
    <property type="project" value="UniProtKB-KW"/>
</dbReference>
<dbReference type="InterPro" id="IPR042098">
    <property type="entry name" value="TauD-like_sf"/>
</dbReference>
<dbReference type="GO" id="GO:0005737">
    <property type="term" value="C:cytoplasm"/>
    <property type="evidence" value="ECO:0007669"/>
    <property type="project" value="TreeGrafter"/>
</dbReference>
<dbReference type="GO" id="GO:0016706">
    <property type="term" value="F:2-oxoglutarate-dependent dioxygenase activity"/>
    <property type="evidence" value="ECO:0007669"/>
    <property type="project" value="TreeGrafter"/>
</dbReference>
<evidence type="ECO:0000256" key="1">
    <source>
        <dbReference type="ARBA" id="ARBA00005896"/>
    </source>
</evidence>
<dbReference type="OrthoDB" id="10257314at2759"/>
<evidence type="ECO:0000256" key="6">
    <source>
        <dbReference type="SAM" id="MobiDB-lite"/>
    </source>
</evidence>
<keyword evidence="4" id="KW-0560">Oxidoreductase</keyword>
<keyword evidence="3" id="KW-0223">Dioxygenase</keyword>
<organism evidence="7 8">
    <name type="scientific">Suillus luteus UH-Slu-Lm8-n1</name>
    <dbReference type="NCBI Taxonomy" id="930992"/>
    <lineage>
        <taxon>Eukaryota</taxon>
        <taxon>Fungi</taxon>
        <taxon>Dikarya</taxon>
        <taxon>Basidiomycota</taxon>
        <taxon>Agaricomycotina</taxon>
        <taxon>Agaricomycetes</taxon>
        <taxon>Agaricomycetidae</taxon>
        <taxon>Boletales</taxon>
        <taxon>Suillineae</taxon>
        <taxon>Suillaceae</taxon>
        <taxon>Suillus</taxon>
    </lineage>
</organism>